<keyword evidence="1" id="KW-0812">Transmembrane</keyword>
<feature type="transmembrane region" description="Helical" evidence="1">
    <location>
        <begin position="179"/>
        <end position="204"/>
    </location>
</feature>
<gene>
    <name evidence="2" type="ORF">SAMN02745161_2461</name>
</gene>
<evidence type="ECO:0000313" key="3">
    <source>
        <dbReference type="Proteomes" id="UP000184694"/>
    </source>
</evidence>
<sequence length="333" mass="36282">MNTLLNDPQFLGLRLAGILVILTIFAVPSLPLISVISQGIAKSQKKSFYDKFGKQITRMCLVFGGTALAVLVLAVTRYLTIDPVILQGPYQLPIIITAGVTVLASLVSIVYFKVWKTMRKQKGAHMSIGLLSFIFSFCAVLSMVMVANILQSIEHFLPSTGTSLEILTALVAAANSEAFFTFTGLGFIMGFALCGTFAQVYLLARRNKDDFGRDYYKFAMPYAAKWSFGGALLQLAASVVLLSKTHLPVLIETMSISLLSELLENPIFMAWAFALVLPVIACLLWSCIVLCATPMRRKISIYCAAILMLIADISLLLAAYMGIMMTMAPAVVS</sequence>
<feature type="transmembrane region" description="Helical" evidence="1">
    <location>
        <begin position="225"/>
        <end position="247"/>
    </location>
</feature>
<accession>A0A1N6I6R2</accession>
<reference evidence="3" key="1">
    <citation type="submission" date="2016-11" db="EMBL/GenBank/DDBJ databases">
        <authorList>
            <person name="Varghese N."/>
            <person name="Submissions S."/>
        </authorList>
    </citation>
    <scope>NUCLEOTIDE SEQUENCE [LARGE SCALE GENOMIC DNA]</scope>
    <source>
        <strain evidence="3">DSM 17456</strain>
    </source>
</reference>
<feature type="transmembrane region" description="Helical" evidence="1">
    <location>
        <begin position="12"/>
        <end position="36"/>
    </location>
</feature>
<dbReference type="AlphaFoldDB" id="A0A1N6I6R2"/>
<feature type="transmembrane region" description="Helical" evidence="1">
    <location>
        <begin position="56"/>
        <end position="78"/>
    </location>
</feature>
<feature type="transmembrane region" description="Helical" evidence="1">
    <location>
        <begin position="90"/>
        <end position="112"/>
    </location>
</feature>
<feature type="transmembrane region" description="Helical" evidence="1">
    <location>
        <begin position="267"/>
        <end position="292"/>
    </location>
</feature>
<organism evidence="2 3">
    <name type="scientific">Halodesulfovibrio marinisediminis DSM 17456</name>
    <dbReference type="NCBI Taxonomy" id="1121457"/>
    <lineage>
        <taxon>Bacteria</taxon>
        <taxon>Pseudomonadati</taxon>
        <taxon>Thermodesulfobacteriota</taxon>
        <taxon>Desulfovibrionia</taxon>
        <taxon>Desulfovibrionales</taxon>
        <taxon>Desulfovibrionaceae</taxon>
        <taxon>Halodesulfovibrio</taxon>
    </lineage>
</organism>
<keyword evidence="3" id="KW-1185">Reference proteome</keyword>
<dbReference type="RefSeq" id="WP_074217234.1">
    <property type="nucleotide sequence ID" value="NZ_FSRG01000006.1"/>
</dbReference>
<dbReference type="Proteomes" id="UP000184694">
    <property type="component" value="Unassembled WGS sequence"/>
</dbReference>
<protein>
    <submittedName>
        <fullName evidence="2">Uncharacterized protein</fullName>
    </submittedName>
</protein>
<feature type="transmembrane region" description="Helical" evidence="1">
    <location>
        <begin position="299"/>
        <end position="323"/>
    </location>
</feature>
<dbReference type="STRING" id="1121457.SAMN02745161_2461"/>
<keyword evidence="1" id="KW-1133">Transmembrane helix</keyword>
<dbReference type="EMBL" id="FSRG01000006">
    <property type="protein sequence ID" value="SIO27690.1"/>
    <property type="molecule type" value="Genomic_DNA"/>
</dbReference>
<evidence type="ECO:0000313" key="2">
    <source>
        <dbReference type="EMBL" id="SIO27690.1"/>
    </source>
</evidence>
<proteinExistence type="predicted"/>
<feature type="transmembrane region" description="Helical" evidence="1">
    <location>
        <begin position="124"/>
        <end position="150"/>
    </location>
</feature>
<evidence type="ECO:0000256" key="1">
    <source>
        <dbReference type="SAM" id="Phobius"/>
    </source>
</evidence>
<keyword evidence="1" id="KW-0472">Membrane</keyword>
<name>A0A1N6I6R2_9BACT</name>
<dbReference type="OrthoDB" id="5471546at2"/>